<feature type="transmembrane region" description="Helical" evidence="3">
    <location>
        <begin position="215"/>
        <end position="239"/>
    </location>
</feature>
<dbReference type="SMART" id="SM00563">
    <property type="entry name" value="PlsC"/>
    <property type="match status" value="1"/>
</dbReference>
<keyword evidence="3" id="KW-1133">Transmembrane helix</keyword>
<keyword evidence="3" id="KW-0472">Membrane</keyword>
<organism evidence="5 6">
    <name type="scientific">Streptococcus thermophilus</name>
    <dbReference type="NCBI Taxonomy" id="1308"/>
    <lineage>
        <taxon>Bacteria</taxon>
        <taxon>Bacillati</taxon>
        <taxon>Bacillota</taxon>
        <taxon>Bacilli</taxon>
        <taxon>Lactobacillales</taxon>
        <taxon>Streptococcaceae</taxon>
        <taxon>Streptococcus</taxon>
    </lineage>
</organism>
<reference evidence="5 6" key="1">
    <citation type="submission" date="2020-06" db="EMBL/GenBank/DDBJ databases">
        <authorList>
            <person name="Chuat V."/>
        </authorList>
    </citation>
    <scope>NUCLEOTIDE SEQUENCE [LARGE SCALE GENOMIC DNA]</scope>
    <source>
        <strain evidence="5">STH_CIRM_998</strain>
    </source>
</reference>
<feature type="domain" description="Phospholipid/glycerol acyltransferase" evidence="4">
    <location>
        <begin position="36"/>
        <end position="146"/>
    </location>
</feature>
<dbReference type="SUPFAM" id="SSF69593">
    <property type="entry name" value="Glycerol-3-phosphate (1)-acyltransferase"/>
    <property type="match status" value="1"/>
</dbReference>
<evidence type="ECO:0000259" key="4">
    <source>
        <dbReference type="SMART" id="SM00563"/>
    </source>
</evidence>
<dbReference type="CDD" id="cd07989">
    <property type="entry name" value="LPLAT_AGPAT-like"/>
    <property type="match status" value="1"/>
</dbReference>
<dbReference type="PANTHER" id="PTHR10434">
    <property type="entry name" value="1-ACYL-SN-GLYCEROL-3-PHOSPHATE ACYLTRANSFERASE"/>
    <property type="match status" value="1"/>
</dbReference>
<dbReference type="GO" id="GO:0003841">
    <property type="term" value="F:1-acylglycerol-3-phosphate O-acyltransferase activity"/>
    <property type="evidence" value="ECO:0007669"/>
    <property type="project" value="TreeGrafter"/>
</dbReference>
<evidence type="ECO:0000256" key="1">
    <source>
        <dbReference type="ARBA" id="ARBA00022679"/>
    </source>
</evidence>
<evidence type="ECO:0000256" key="3">
    <source>
        <dbReference type="SAM" id="Phobius"/>
    </source>
</evidence>
<keyword evidence="1 5" id="KW-0808">Transferase</keyword>
<dbReference type="AlphaFoldDB" id="A0A8D6U864"/>
<proteinExistence type="predicted"/>
<dbReference type="PANTHER" id="PTHR10434:SF40">
    <property type="entry name" value="1-ACYL-SN-GLYCEROL-3-PHOSPHATE ACYLTRANSFERASE"/>
    <property type="match status" value="1"/>
</dbReference>
<dbReference type="RefSeq" id="WP_179972174.1">
    <property type="nucleotide sequence ID" value="NZ_LR822020.1"/>
</dbReference>
<gene>
    <name evidence="5" type="primary">plsC</name>
    <name evidence="5" type="ORF">STHERMO_1676</name>
</gene>
<name>A0A8D6U864_STRTR</name>
<accession>A0A8D6U864</accession>
<sequence length="251" mass="28999">MFYAYLRGLVVFLLWIINGNAHYHNRDKLLSKDENYILVAPHRTWWDPVYMAFSARPKQFVFMAKKELFKNRIFGWWIRMCGAFPIDRKNPGQEAIKYPVNMLKKSNRSLIMFPSGSRNSSDVKGGVAVIAKMAKVKIMPVVYQGPRELKGLLAGERVDMNYGNPIDISDLKRLNDENIQEVGCRIQSEFDRLDEEALSYQTGKKPNPLTYIYRLPLGLVAILAVILTMAFSYVASFIWDPEKHRAKETQK</sequence>
<dbReference type="Pfam" id="PF01553">
    <property type="entry name" value="Acyltransferase"/>
    <property type="match status" value="1"/>
</dbReference>
<dbReference type="GO" id="GO:0006654">
    <property type="term" value="P:phosphatidic acid biosynthetic process"/>
    <property type="evidence" value="ECO:0007669"/>
    <property type="project" value="TreeGrafter"/>
</dbReference>
<evidence type="ECO:0000256" key="2">
    <source>
        <dbReference type="ARBA" id="ARBA00023315"/>
    </source>
</evidence>
<dbReference type="Proteomes" id="UP000509791">
    <property type="component" value="Chromosome"/>
</dbReference>
<evidence type="ECO:0000313" key="6">
    <source>
        <dbReference type="Proteomes" id="UP000509791"/>
    </source>
</evidence>
<dbReference type="InterPro" id="IPR002123">
    <property type="entry name" value="Plipid/glycerol_acylTrfase"/>
</dbReference>
<dbReference type="EMBL" id="LR822027">
    <property type="protein sequence ID" value="CAD0152957.1"/>
    <property type="molecule type" value="Genomic_DNA"/>
</dbReference>
<keyword evidence="2 5" id="KW-0012">Acyltransferase</keyword>
<protein>
    <submittedName>
        <fullName evidence="5">1-acyl-sn-glycerol-3-phosphate acyltransferase</fullName>
    </submittedName>
</protein>
<evidence type="ECO:0000313" key="5">
    <source>
        <dbReference type="EMBL" id="CAD0152957.1"/>
    </source>
</evidence>
<keyword evidence="3" id="KW-0812">Transmembrane</keyword>